<evidence type="ECO:0000256" key="1">
    <source>
        <dbReference type="ARBA" id="ARBA00022729"/>
    </source>
</evidence>
<dbReference type="PANTHER" id="PTHR44103">
    <property type="entry name" value="PROPROTEIN CONVERTASE P"/>
    <property type="match status" value="1"/>
</dbReference>
<dbReference type="Proteomes" id="UP001319861">
    <property type="component" value="Chromosome"/>
</dbReference>
<dbReference type="RefSeq" id="WP_229229631.1">
    <property type="nucleotide sequence ID" value="NZ_AP024525.1"/>
</dbReference>
<dbReference type="InterPro" id="IPR006311">
    <property type="entry name" value="TAT_signal"/>
</dbReference>
<accession>A0ABM7PX37</accession>
<evidence type="ECO:0000313" key="5">
    <source>
        <dbReference type="Proteomes" id="UP001319861"/>
    </source>
</evidence>
<dbReference type="PROSITE" id="PS51318">
    <property type="entry name" value="TAT"/>
    <property type="match status" value="1"/>
</dbReference>
<dbReference type="InterPro" id="IPR013517">
    <property type="entry name" value="FG-GAP"/>
</dbReference>
<proteinExistence type="predicted"/>
<dbReference type="Pfam" id="PF13517">
    <property type="entry name" value="FG-GAP_3"/>
    <property type="match status" value="1"/>
</dbReference>
<keyword evidence="5" id="KW-1185">Reference proteome</keyword>
<evidence type="ECO:0000256" key="3">
    <source>
        <dbReference type="SAM" id="SignalP"/>
    </source>
</evidence>
<dbReference type="PANTHER" id="PTHR44103:SF1">
    <property type="entry name" value="PROPROTEIN CONVERTASE P"/>
    <property type="match status" value="1"/>
</dbReference>
<keyword evidence="1 3" id="KW-0732">Signal</keyword>
<name>A0ABM7PX37_SINCY</name>
<reference evidence="4 5" key="1">
    <citation type="journal article" date="2021" name="J. Biosci. Bioeng.">
        <title>Identification and characterization of a chc gene cluster responsible for the aromatization pathway of cyclohexanecarboxylate degradation in Sinomonas cyclohexanicum ATCC 51369.</title>
        <authorList>
            <person name="Yamamoto T."/>
            <person name="Hasegawa Y."/>
            <person name="Lau P.C.K."/>
            <person name="Iwaki H."/>
        </authorList>
    </citation>
    <scope>NUCLEOTIDE SEQUENCE [LARGE SCALE GENOMIC DNA]</scope>
    <source>
        <strain evidence="4 5">ATCC 51369</strain>
    </source>
</reference>
<dbReference type="SUPFAM" id="SSF69318">
    <property type="entry name" value="Integrin alpha N-terminal domain"/>
    <property type="match status" value="1"/>
</dbReference>
<feature type="signal peptide" evidence="3">
    <location>
        <begin position="1"/>
        <end position="37"/>
    </location>
</feature>
<protein>
    <recommendedName>
        <fullName evidence="6">Repeat domain-containing protein</fullName>
    </recommendedName>
</protein>
<feature type="chain" id="PRO_5046026042" description="Repeat domain-containing protein" evidence="3">
    <location>
        <begin position="38"/>
        <end position="383"/>
    </location>
</feature>
<evidence type="ECO:0008006" key="6">
    <source>
        <dbReference type="Google" id="ProtNLM"/>
    </source>
</evidence>
<sequence length="383" mass="39378">MSLHTPPSHRPLRRAAAVAGVVSAIIAALQGAPAATAADPPNPPVIKGDSNVGSSLVGSVDPASFRGCGQGAGPDFRTQWKRNGEVVYPPDQSGRFPLTLDDLGAQFTLSVEGNFSCWGQELTSAPTAPVGASIRNSGFTGRGTAELMARTADGTLLLYPRDTGWEPPQTVGPGWNTMDIILSPGDFNGDGTNDLLARAGDGTLYLYPGLGSNRFDAPSAVGWGWNRFDAILGVGDFSGDGVNDVLAREPGGDLYLYRGNGAGGWTGQPERVGTGWNSLSALTTPGNLDGTPGRDVVGRDAAGNLWLYSGNGSGGWSGSRVIGQGWGAMKAIGGAGDFNRDGYADIYAVDGSGILWAYYGDGSGGLGSAERIGEGWGGFTAIF</sequence>
<dbReference type="InterPro" id="IPR028994">
    <property type="entry name" value="Integrin_alpha_N"/>
</dbReference>
<dbReference type="Gene3D" id="2.130.10.130">
    <property type="entry name" value="Integrin alpha, N-terminal"/>
    <property type="match status" value="1"/>
</dbReference>
<organism evidence="4 5">
    <name type="scientific">Sinomonas cyclohexanicum</name>
    <name type="common">Corynebacterium cyclohexanicum</name>
    <dbReference type="NCBI Taxonomy" id="322009"/>
    <lineage>
        <taxon>Bacteria</taxon>
        <taxon>Bacillati</taxon>
        <taxon>Actinomycetota</taxon>
        <taxon>Actinomycetes</taxon>
        <taxon>Micrococcales</taxon>
        <taxon>Micrococcaceae</taxon>
        <taxon>Sinomonas</taxon>
    </lineage>
</organism>
<feature type="region of interest" description="Disordered" evidence="2">
    <location>
        <begin position="34"/>
        <end position="53"/>
    </location>
</feature>
<gene>
    <name evidence="4" type="ORF">SCMU_27010</name>
</gene>
<evidence type="ECO:0000256" key="2">
    <source>
        <dbReference type="SAM" id="MobiDB-lite"/>
    </source>
</evidence>
<dbReference type="EMBL" id="AP024525">
    <property type="protein sequence ID" value="BCT76859.1"/>
    <property type="molecule type" value="Genomic_DNA"/>
</dbReference>
<evidence type="ECO:0000313" key="4">
    <source>
        <dbReference type="EMBL" id="BCT76859.1"/>
    </source>
</evidence>